<dbReference type="PROSITE" id="PS50918">
    <property type="entry name" value="WWE"/>
    <property type="match status" value="1"/>
</dbReference>
<feature type="domain" description="WWE" evidence="2">
    <location>
        <begin position="970"/>
        <end position="1049"/>
    </location>
</feature>
<evidence type="ECO:0000259" key="2">
    <source>
        <dbReference type="PROSITE" id="PS50918"/>
    </source>
</evidence>
<evidence type="ECO:0000313" key="4">
    <source>
        <dbReference type="Proteomes" id="UP000663880"/>
    </source>
</evidence>
<sequence>MEFERTEEKYRSIKEKLSQAYKDIIIETPKASTSASESEEQGTAGRQESAQSPQGFNINAIKNKGYSQKTTELLSMQEVLFRTSEHHSIKFNIESTNDKWELMEIWEGVKSRWEGIHNRHLEIDIELAGTFPEYQKKYFEQAEEFMRQRKEMNLKLRSITPNEKLTPRMNYKERLDTVLGLQICINCFCNHDVKDCASTSRCRVCYQKHNTKLHNALNNSNSPNRPSTSKFQYKNYPREQSKRIYTTSKDFSEVLLATAKIKVLGVNGKTYLMRALIDQGSQISIISEKAAQLLKLKREGCYGVISGVGENTQRIKGQVTLTCSSIHTNYTLKSKVFIMNNLVHKLPNNSFNMPSWPYIKNIELADPEFNKSSQIDILFGADVYSEIIMSGILRGENPSQPIAQQTRLGWILCGKLKSYQCNVILNSTEDLQRFWEIEDIEESPSVVSSEDQYCLELYKNTTLRQANGRYKVRLPLKDNFEQSLGLSKPTAVAQFHSLERKLAKQPKTARQYTDFINEYKDLGHMSLVEKKGSEIGYYLPHHCVTREHSETTKLRVVFNGSAKTSTGISLNDVMYTGPNLQQDLQSLILKWRSFRYVYTADVEKMFRNIDIFECDRKMQKIIWRDTQTQPLQEYELTTVTYGTKAAPFLAMMTLKQLAMDERPRFPRAAEITEQAFYTDDLIYGAHSIEEGCSMVTELQDLLQAGGFMLRKWASNDPRILKRLSEKINKDQNQQIFTFKGDLISKTLGVYWNPKEDCFMFQSSFDFSNKTTKRALLSDISKLFDPLGWLAPAITAMKIIFQEVWKQNIKWDDQTPTSIVKKWNQFKEELELSISKIRIPRWLQTSPDSTIELHGFCDASNKAYAAVVYCRINNKVSLVAAKTKLVPIKGKISIPRGELCGAVLLTKLLIKVKTCFGNNNIKCYGWTDSMVTLGWIQGQPEKWKPFVSNRVKQICQDMPSNTWRYVKSEENPADCASRVHCVVVWEWQHDGQWLPHSPGVARTLERAHAKKLTRVVLADAEPALKGHYVNLRTLTQCSETQGISECCVRRSCYSVSSPGGRGLRWEWARLADPPRAAELYDPLPMEVQCRLEEAWERGIEAVTIQYDCPTSHHRFAWGVETSTKGCASTLPSHPLYTPSACPT</sequence>
<dbReference type="Proteomes" id="UP000663880">
    <property type="component" value="Unassembled WGS sequence"/>
</dbReference>
<reference evidence="3" key="1">
    <citation type="submission" date="2021-02" db="EMBL/GenBank/DDBJ databases">
        <authorList>
            <person name="Steward A R."/>
        </authorList>
    </citation>
    <scope>NUCLEOTIDE SEQUENCE</scope>
</reference>
<keyword evidence="4" id="KW-1185">Reference proteome</keyword>
<dbReference type="SMART" id="SM00678">
    <property type="entry name" value="WWE"/>
    <property type="match status" value="1"/>
</dbReference>
<dbReference type="InterPro" id="IPR037197">
    <property type="entry name" value="WWE_dom_sf"/>
</dbReference>
<dbReference type="Pfam" id="PF02825">
    <property type="entry name" value="WWE"/>
    <property type="match status" value="1"/>
</dbReference>
<dbReference type="GO" id="GO:0008270">
    <property type="term" value="F:zinc ion binding"/>
    <property type="evidence" value="ECO:0007669"/>
    <property type="project" value="InterPro"/>
</dbReference>
<name>A0A821W3N0_9NEOP</name>
<dbReference type="InterPro" id="IPR018123">
    <property type="entry name" value="WWE-dom_subgr"/>
</dbReference>
<dbReference type="PANTHER" id="PTHR47331:SF5">
    <property type="entry name" value="RIBONUCLEASE H"/>
    <property type="match status" value="1"/>
</dbReference>
<dbReference type="CDD" id="cd01644">
    <property type="entry name" value="RT_pepA17"/>
    <property type="match status" value="1"/>
</dbReference>
<dbReference type="GO" id="GO:0071897">
    <property type="term" value="P:DNA biosynthetic process"/>
    <property type="evidence" value="ECO:0007669"/>
    <property type="project" value="UniProtKB-ARBA"/>
</dbReference>
<dbReference type="OrthoDB" id="5986643at2759"/>
<dbReference type="Gene3D" id="2.40.70.10">
    <property type="entry name" value="Acid Proteases"/>
    <property type="match status" value="1"/>
</dbReference>
<protein>
    <recommendedName>
        <fullName evidence="2">WWE domain-containing protein</fullName>
    </recommendedName>
</protein>
<accession>A0A821W3N0</accession>
<dbReference type="PANTHER" id="PTHR47331">
    <property type="entry name" value="PHD-TYPE DOMAIN-CONTAINING PROTEIN"/>
    <property type="match status" value="1"/>
</dbReference>
<dbReference type="InterPro" id="IPR043502">
    <property type="entry name" value="DNA/RNA_pol_sf"/>
</dbReference>
<dbReference type="SUPFAM" id="SSF117839">
    <property type="entry name" value="WWE domain"/>
    <property type="match status" value="1"/>
</dbReference>
<feature type="compositionally biased region" description="Polar residues" evidence="1">
    <location>
        <begin position="44"/>
        <end position="56"/>
    </location>
</feature>
<gene>
    <name evidence="3" type="ORF">PMACD_LOCUS12794</name>
</gene>
<dbReference type="Pfam" id="PF05380">
    <property type="entry name" value="Peptidase_A17"/>
    <property type="match status" value="1"/>
</dbReference>
<dbReference type="EMBL" id="CAJOBZ010000052">
    <property type="protein sequence ID" value="CAF4918291.1"/>
    <property type="molecule type" value="Genomic_DNA"/>
</dbReference>
<dbReference type="Gene3D" id="3.30.720.50">
    <property type="match status" value="1"/>
</dbReference>
<dbReference type="InterPro" id="IPR021109">
    <property type="entry name" value="Peptidase_aspartic_dom_sf"/>
</dbReference>
<dbReference type="AlphaFoldDB" id="A0A821W3N0"/>
<evidence type="ECO:0000256" key="1">
    <source>
        <dbReference type="SAM" id="MobiDB-lite"/>
    </source>
</evidence>
<evidence type="ECO:0000313" key="3">
    <source>
        <dbReference type="EMBL" id="CAF4918291.1"/>
    </source>
</evidence>
<dbReference type="InterPro" id="IPR008042">
    <property type="entry name" value="Retrotrans_Pao"/>
</dbReference>
<proteinExistence type="predicted"/>
<feature type="region of interest" description="Disordered" evidence="1">
    <location>
        <begin position="28"/>
        <end position="56"/>
    </location>
</feature>
<dbReference type="InterPro" id="IPR004170">
    <property type="entry name" value="WWE_dom"/>
</dbReference>
<organism evidence="3 4">
    <name type="scientific">Pieris macdunnoughi</name>
    <dbReference type="NCBI Taxonomy" id="345717"/>
    <lineage>
        <taxon>Eukaryota</taxon>
        <taxon>Metazoa</taxon>
        <taxon>Ecdysozoa</taxon>
        <taxon>Arthropoda</taxon>
        <taxon>Hexapoda</taxon>
        <taxon>Insecta</taxon>
        <taxon>Pterygota</taxon>
        <taxon>Neoptera</taxon>
        <taxon>Endopterygota</taxon>
        <taxon>Lepidoptera</taxon>
        <taxon>Glossata</taxon>
        <taxon>Ditrysia</taxon>
        <taxon>Papilionoidea</taxon>
        <taxon>Pieridae</taxon>
        <taxon>Pierinae</taxon>
        <taxon>Pieris</taxon>
    </lineage>
</organism>
<comment type="caution">
    <text evidence="3">The sequence shown here is derived from an EMBL/GenBank/DDBJ whole genome shotgun (WGS) entry which is preliminary data.</text>
</comment>
<dbReference type="SUPFAM" id="SSF56672">
    <property type="entry name" value="DNA/RNA polymerases"/>
    <property type="match status" value="1"/>
</dbReference>